<reference evidence="1 2" key="1">
    <citation type="submission" date="2017-12" db="EMBL/GenBank/DDBJ databases">
        <title>Comparative genomics of Botrytis spp.</title>
        <authorList>
            <person name="Valero-Jimenez C.A."/>
            <person name="Tapia P."/>
            <person name="Veloso J."/>
            <person name="Silva-Moreno E."/>
            <person name="Staats M."/>
            <person name="Valdes J.H."/>
            <person name="Van Kan J.A.L."/>
        </authorList>
    </citation>
    <scope>NUCLEOTIDE SEQUENCE [LARGE SCALE GENOMIC DNA]</scope>
    <source>
        <strain evidence="1 2">Bh0001</strain>
    </source>
</reference>
<evidence type="ECO:0000313" key="2">
    <source>
        <dbReference type="Proteomes" id="UP000297814"/>
    </source>
</evidence>
<name>A0A4Z1GBS8_9HELO</name>
<dbReference type="EMBL" id="PQXK01000493">
    <property type="protein sequence ID" value="TGO31593.1"/>
    <property type="molecule type" value="Genomic_DNA"/>
</dbReference>
<accession>A0A4Z1GBS8</accession>
<keyword evidence="2" id="KW-1185">Reference proteome</keyword>
<sequence>MLFIEYKPARLIYTKAFEIEKNLFKDLDEIINNQYFENRLKDTDAFRNAFQLAAMHLASQDVLYKNDEENSDINNKEENDY</sequence>
<gene>
    <name evidence="1" type="ORF">BHYA_0498g00010</name>
</gene>
<proteinExistence type="predicted"/>
<evidence type="ECO:0000313" key="1">
    <source>
        <dbReference type="EMBL" id="TGO31593.1"/>
    </source>
</evidence>
<organism evidence="1 2">
    <name type="scientific">Botrytis hyacinthi</name>
    <dbReference type="NCBI Taxonomy" id="278943"/>
    <lineage>
        <taxon>Eukaryota</taxon>
        <taxon>Fungi</taxon>
        <taxon>Dikarya</taxon>
        <taxon>Ascomycota</taxon>
        <taxon>Pezizomycotina</taxon>
        <taxon>Leotiomycetes</taxon>
        <taxon>Helotiales</taxon>
        <taxon>Sclerotiniaceae</taxon>
        <taxon>Botrytis</taxon>
    </lineage>
</organism>
<protein>
    <submittedName>
        <fullName evidence="1">Uncharacterized protein</fullName>
    </submittedName>
</protein>
<comment type="caution">
    <text evidence="1">The sequence shown here is derived from an EMBL/GenBank/DDBJ whole genome shotgun (WGS) entry which is preliminary data.</text>
</comment>
<dbReference type="AlphaFoldDB" id="A0A4Z1GBS8"/>
<dbReference type="Proteomes" id="UP000297814">
    <property type="component" value="Unassembled WGS sequence"/>
</dbReference>